<organism evidence="1 2">
    <name type="scientific">Streptomyces amritsarensis</name>
    <dbReference type="NCBI Taxonomy" id="681158"/>
    <lineage>
        <taxon>Bacteria</taxon>
        <taxon>Bacillati</taxon>
        <taxon>Actinomycetota</taxon>
        <taxon>Actinomycetes</taxon>
        <taxon>Kitasatosporales</taxon>
        <taxon>Streptomycetaceae</taxon>
        <taxon>Streptomyces</taxon>
    </lineage>
</organism>
<accession>A0ABX3FW17</accession>
<reference evidence="1 2" key="1">
    <citation type="submission" date="2016-01" db="EMBL/GenBank/DDBJ databases">
        <title>Streptomyces amritsarensis strain MTCC 11845 genome sequencing and assembly.</title>
        <authorList>
            <person name="Sharma D."/>
            <person name="Nair G.R."/>
            <person name="Kaur G."/>
            <person name="Manhas R.K."/>
            <person name="Mayilraj S."/>
        </authorList>
    </citation>
    <scope>NUCLEOTIDE SEQUENCE [LARGE SCALE GENOMIC DNA]</scope>
    <source>
        <strain evidence="1 2">MTCC 11845</strain>
    </source>
</reference>
<evidence type="ECO:0000313" key="2">
    <source>
        <dbReference type="Proteomes" id="UP000187151"/>
    </source>
</evidence>
<evidence type="ECO:0000313" key="1">
    <source>
        <dbReference type="EMBL" id="OLZ59372.1"/>
    </source>
</evidence>
<dbReference type="Proteomes" id="UP000187151">
    <property type="component" value="Unassembled WGS sequence"/>
</dbReference>
<evidence type="ECO:0008006" key="3">
    <source>
        <dbReference type="Google" id="ProtNLM"/>
    </source>
</evidence>
<sequence>MNSRFLPFRRKRGTKVTYEVTGTGSFEVTYAVGNPLQGEQKEVKAGVAPWKQDVVMSGIDAMPMLTIITSNPDHPDGWLQCTISIDGELAVEGAVSSRSASATFTALPGATG</sequence>
<proteinExistence type="predicted"/>
<comment type="caution">
    <text evidence="1">The sequence shown here is derived from an EMBL/GenBank/DDBJ whole genome shotgun (WGS) entry which is preliminary data.</text>
</comment>
<dbReference type="EMBL" id="MQUR01000076">
    <property type="protein sequence ID" value="OLZ59372.1"/>
    <property type="molecule type" value="Genomic_DNA"/>
</dbReference>
<keyword evidence="2" id="KW-1185">Reference proteome</keyword>
<dbReference type="Gene3D" id="2.60.40.2880">
    <property type="entry name" value="MmpS1-5, C-terminal soluble domain"/>
    <property type="match status" value="1"/>
</dbReference>
<gene>
    <name evidence="1" type="ORF">AVW11_26600</name>
</gene>
<protein>
    <recommendedName>
        <fullName evidence="3">Phage tail protein</fullName>
    </recommendedName>
</protein>
<name>A0ABX3FW17_9ACTN</name>
<dbReference type="InterPro" id="IPR038468">
    <property type="entry name" value="MmpS_C"/>
</dbReference>
<dbReference type="RefSeq" id="WP_030854793.1">
    <property type="nucleotide sequence ID" value="NZ_JBHYUY010000052.1"/>
</dbReference>